<feature type="compositionally biased region" description="Basic and acidic residues" evidence="1">
    <location>
        <begin position="513"/>
        <end position="523"/>
    </location>
</feature>
<feature type="compositionally biased region" description="Low complexity" evidence="1">
    <location>
        <begin position="439"/>
        <end position="449"/>
    </location>
</feature>
<feature type="region of interest" description="Disordered" evidence="1">
    <location>
        <begin position="14"/>
        <end position="40"/>
    </location>
</feature>
<gene>
    <name evidence="2" type="primary">Contig8938.g9554</name>
    <name evidence="2" type="ORF">STYLEM_13718</name>
</gene>
<proteinExistence type="predicted"/>
<feature type="region of interest" description="Disordered" evidence="1">
    <location>
        <begin position="552"/>
        <end position="577"/>
    </location>
</feature>
<organism evidence="2 3">
    <name type="scientific">Stylonychia lemnae</name>
    <name type="common">Ciliate</name>
    <dbReference type="NCBI Taxonomy" id="5949"/>
    <lineage>
        <taxon>Eukaryota</taxon>
        <taxon>Sar</taxon>
        <taxon>Alveolata</taxon>
        <taxon>Ciliophora</taxon>
        <taxon>Intramacronucleata</taxon>
        <taxon>Spirotrichea</taxon>
        <taxon>Stichotrichia</taxon>
        <taxon>Sporadotrichida</taxon>
        <taxon>Oxytrichidae</taxon>
        <taxon>Stylonychinae</taxon>
        <taxon>Stylonychia</taxon>
    </lineage>
</organism>
<protein>
    <submittedName>
        <fullName evidence="2">Uncharacterized protein</fullName>
    </submittedName>
</protein>
<dbReference type="InParanoid" id="A0A078ATU1"/>
<feature type="region of interest" description="Disordered" evidence="1">
    <location>
        <begin position="138"/>
        <end position="158"/>
    </location>
</feature>
<feature type="region of interest" description="Disordered" evidence="1">
    <location>
        <begin position="488"/>
        <end position="524"/>
    </location>
</feature>
<feature type="compositionally biased region" description="Polar residues" evidence="1">
    <location>
        <begin position="488"/>
        <end position="512"/>
    </location>
</feature>
<dbReference type="OrthoDB" id="327995at2759"/>
<accession>A0A078ATU1</accession>
<reference evidence="2 3" key="1">
    <citation type="submission" date="2014-06" db="EMBL/GenBank/DDBJ databases">
        <authorList>
            <person name="Swart Estienne"/>
        </authorList>
    </citation>
    <scope>NUCLEOTIDE SEQUENCE [LARGE SCALE GENOMIC DNA]</scope>
    <source>
        <strain evidence="2 3">130c</strain>
    </source>
</reference>
<feature type="compositionally biased region" description="Basic and acidic residues" evidence="1">
    <location>
        <begin position="28"/>
        <end position="38"/>
    </location>
</feature>
<sequence length="947" mass="112600">MSKYRDHVQLMDAVYSQKPGIKSHRKKNDQGKSNRNHEYNNQFEDLNSPIQFENFTDSQKELFMQTGDYSQIQAQQQQYIQLQQMQQQQQMQLQERQQITKLPRDLKNNRANQFQHQQENIQRFDIDLNTENIMLPSIKENNQSRGTQNSQNNSSNYSYKQSKNLRQLIIERDAGQVNNIKLGGHRAVINQKRHKYHKSSYAYDDQSQNPKFKKAQWSPRSTQNKVFFEQQQEAMQQILQQQNEIPHNQFKPDPYFSPIKSKRTQNLSQSFNFDNQKQFQKSDMESFTQLSQNQQPAGFFIVADPQSGFTKRQNSIILEQQKRQRQILTKNTGYGTAFEQRQKEYCSDLYQSFKTQTSPTDQYLANQINQTMNTTINQSSQNSKTNLTSLRQTFNNSKNFNNPKKSYYSHHQSHNHHHQLAQTTQNTPQKTGLVNLKHQQQPLQLQPKQNVNRNASKQFQTDKIQDKKAKKEYIDYIDKLRNENMTQVNLPSSTTIDKPQLLRNKQMSPTQSNKKEQNEEPKKKVNININSSRLMKNELNLKDQKKQLKQTFGLDIEQSSPKDDKKRSKSPKNRYKFFKSSDKDKFFPYDQEQSIVPKPKFIGRVSSRLKQLYEKKDDQDRSMLSRGKVLAKSSRKLIDESRLSPKQLKKYKQDQAMDRLAFPDKPCRSSCSTVHNHKWQERSLQHKRTYSTIKIALKPIQVERPRSAETTLKDKQKYMLSIDWEKSELFKNIQEGKEDSNNNHDLDIYKEIEVNYMQSILKKKKHDNDILPPEEVQKIFEKAMRTLKYYMDELMLTKSYEVIESQYQTQEIKQSIDNCIKVLLRCKKIFEVRSDIIRILKSIGRRDKIKSQIKRLISDVDQVKSQYENLIIISSRMYSDIKMIQTEHRNFRRPFIFNMQEQTDYLKKDCHYVKKTIEECHEIELKLYLNDEGRMQNIDDLLLQQEE</sequence>
<feature type="compositionally biased region" description="Basic residues" evidence="1">
    <location>
        <begin position="407"/>
        <end position="419"/>
    </location>
</feature>
<feature type="compositionally biased region" description="Basic residues" evidence="1">
    <location>
        <begin position="567"/>
        <end position="577"/>
    </location>
</feature>
<feature type="region of interest" description="Disordered" evidence="1">
    <location>
        <begin position="395"/>
        <end position="425"/>
    </location>
</feature>
<feature type="region of interest" description="Disordered" evidence="1">
    <location>
        <begin position="200"/>
        <end position="219"/>
    </location>
</feature>
<keyword evidence="3" id="KW-1185">Reference proteome</keyword>
<name>A0A078ATU1_STYLE</name>
<dbReference type="EMBL" id="CCKQ01013033">
    <property type="protein sequence ID" value="CDW84652.1"/>
    <property type="molecule type" value="Genomic_DNA"/>
</dbReference>
<dbReference type="AlphaFoldDB" id="A0A078ATU1"/>
<feature type="compositionally biased region" description="Low complexity" evidence="1">
    <location>
        <begin position="148"/>
        <end position="158"/>
    </location>
</feature>
<dbReference type="Proteomes" id="UP000039865">
    <property type="component" value="Unassembled WGS sequence"/>
</dbReference>
<evidence type="ECO:0000313" key="2">
    <source>
        <dbReference type="EMBL" id="CDW84652.1"/>
    </source>
</evidence>
<evidence type="ECO:0000313" key="3">
    <source>
        <dbReference type="Proteomes" id="UP000039865"/>
    </source>
</evidence>
<evidence type="ECO:0000256" key="1">
    <source>
        <dbReference type="SAM" id="MobiDB-lite"/>
    </source>
</evidence>
<feature type="region of interest" description="Disordered" evidence="1">
    <location>
        <begin position="439"/>
        <end position="467"/>
    </location>
</feature>
<feature type="compositionally biased region" description="Polar residues" evidence="1">
    <location>
        <begin position="450"/>
        <end position="462"/>
    </location>
</feature>
<feature type="compositionally biased region" description="Low complexity" evidence="1">
    <location>
        <begin position="395"/>
        <end position="406"/>
    </location>
</feature>